<evidence type="ECO:0000313" key="3">
    <source>
        <dbReference type="Proteomes" id="UP000295565"/>
    </source>
</evidence>
<feature type="region of interest" description="Disordered" evidence="1">
    <location>
        <begin position="1"/>
        <end position="124"/>
    </location>
</feature>
<dbReference type="RefSeq" id="WP_131911009.1">
    <property type="nucleotide sequence ID" value="NZ_OU594967.1"/>
</dbReference>
<organism evidence="2 3">
    <name type="scientific">Celerinatantimonas diazotrophica</name>
    <dbReference type="NCBI Taxonomy" id="412034"/>
    <lineage>
        <taxon>Bacteria</taxon>
        <taxon>Pseudomonadati</taxon>
        <taxon>Pseudomonadota</taxon>
        <taxon>Gammaproteobacteria</taxon>
        <taxon>Celerinatantimonadaceae</taxon>
        <taxon>Celerinatantimonas</taxon>
    </lineage>
</organism>
<proteinExistence type="predicted"/>
<dbReference type="AlphaFoldDB" id="A0A4R1KID4"/>
<feature type="compositionally biased region" description="Polar residues" evidence="1">
    <location>
        <begin position="63"/>
        <end position="73"/>
    </location>
</feature>
<gene>
    <name evidence="2" type="ORF">EV690_0143</name>
</gene>
<evidence type="ECO:0000313" key="2">
    <source>
        <dbReference type="EMBL" id="TCK64017.1"/>
    </source>
</evidence>
<accession>A0A4R1KID4</accession>
<reference evidence="2 3" key="1">
    <citation type="submission" date="2019-03" db="EMBL/GenBank/DDBJ databases">
        <title>Genomic Encyclopedia of Type Strains, Phase IV (KMG-IV): sequencing the most valuable type-strain genomes for metagenomic binning, comparative biology and taxonomic classification.</title>
        <authorList>
            <person name="Goeker M."/>
        </authorList>
    </citation>
    <scope>NUCLEOTIDE SEQUENCE [LARGE SCALE GENOMIC DNA]</scope>
    <source>
        <strain evidence="2 3">DSM 18577</strain>
    </source>
</reference>
<comment type="caution">
    <text evidence="2">The sequence shown here is derived from an EMBL/GenBank/DDBJ whole genome shotgun (WGS) entry which is preliminary data.</text>
</comment>
<dbReference type="Proteomes" id="UP000295565">
    <property type="component" value="Unassembled WGS sequence"/>
</dbReference>
<sequence length="164" mass="17030">MPIGSATGANQGIRQDQLHGLTKAAAKPHVSPSQSQKDAMVGRDFSFDKLDPKQSPSGRGASSPATHVTLSKSSDAKDSQPLTYSKNAIYSSKPYTPPAQDAKTKVEGKDATGKSDGKNNLKSFASGALGLDSATPKEKDSDSYQVGQFLKAAATVGGMIALFV</sequence>
<protein>
    <submittedName>
        <fullName evidence="2">Uncharacterized protein</fullName>
    </submittedName>
</protein>
<dbReference type="EMBL" id="SMGD01000001">
    <property type="protein sequence ID" value="TCK64017.1"/>
    <property type="molecule type" value="Genomic_DNA"/>
</dbReference>
<keyword evidence="3" id="KW-1185">Reference proteome</keyword>
<feature type="compositionally biased region" description="Polar residues" evidence="1">
    <location>
        <begin position="80"/>
        <end position="94"/>
    </location>
</feature>
<name>A0A4R1KID4_9GAMM</name>
<evidence type="ECO:0000256" key="1">
    <source>
        <dbReference type="SAM" id="MobiDB-lite"/>
    </source>
</evidence>
<dbReference type="OrthoDB" id="6388959at2"/>
<feature type="compositionally biased region" description="Basic and acidic residues" evidence="1">
    <location>
        <begin position="102"/>
        <end position="119"/>
    </location>
</feature>